<organism evidence="2 3">
    <name type="scientific">Datura stramonium</name>
    <name type="common">Jimsonweed</name>
    <name type="synonym">Common thornapple</name>
    <dbReference type="NCBI Taxonomy" id="4076"/>
    <lineage>
        <taxon>Eukaryota</taxon>
        <taxon>Viridiplantae</taxon>
        <taxon>Streptophyta</taxon>
        <taxon>Embryophyta</taxon>
        <taxon>Tracheophyta</taxon>
        <taxon>Spermatophyta</taxon>
        <taxon>Magnoliopsida</taxon>
        <taxon>eudicotyledons</taxon>
        <taxon>Gunneridae</taxon>
        <taxon>Pentapetalae</taxon>
        <taxon>asterids</taxon>
        <taxon>lamiids</taxon>
        <taxon>Solanales</taxon>
        <taxon>Solanaceae</taxon>
        <taxon>Solanoideae</taxon>
        <taxon>Datureae</taxon>
        <taxon>Datura</taxon>
    </lineage>
</organism>
<dbReference type="Gene3D" id="3.40.50.2000">
    <property type="entry name" value="Glycogen Phosphorylase B"/>
    <property type="match status" value="1"/>
</dbReference>
<keyword evidence="3" id="KW-1185">Reference proteome</keyword>
<accession>A0ABS8W1I0</accession>
<evidence type="ECO:0000313" key="2">
    <source>
        <dbReference type="EMBL" id="MCE2055940.1"/>
    </source>
</evidence>
<evidence type="ECO:0000313" key="3">
    <source>
        <dbReference type="Proteomes" id="UP000823775"/>
    </source>
</evidence>
<name>A0ABS8W1I0_DATST</name>
<dbReference type="PANTHER" id="PTHR48047">
    <property type="entry name" value="GLYCOSYLTRANSFERASE"/>
    <property type="match status" value="1"/>
</dbReference>
<dbReference type="Proteomes" id="UP000823775">
    <property type="component" value="Unassembled WGS sequence"/>
</dbReference>
<reference evidence="2 3" key="1">
    <citation type="journal article" date="2021" name="BMC Genomics">
        <title>Datura genome reveals duplications of psychoactive alkaloid biosynthetic genes and high mutation rate following tissue culture.</title>
        <authorList>
            <person name="Rajewski A."/>
            <person name="Carter-House D."/>
            <person name="Stajich J."/>
            <person name="Litt A."/>
        </authorList>
    </citation>
    <scope>NUCLEOTIDE SEQUENCE [LARGE SCALE GENOMIC DNA]</scope>
    <source>
        <strain evidence="2">AR-01</strain>
    </source>
</reference>
<gene>
    <name evidence="2" type="ORF">HAX54_043779</name>
</gene>
<sequence>MNMLFSKAIERNKHLGIEIDIRLIKFPAVENGLPEECERLDLIPSDDKLPNFFKAVAMMQEPLEQLIEECRPNCLVSDMFLPWTTDTAAKFNIPRIVFHGICKNLLWDLKLDKISFGLLEQTMKIGCLKDLRKEQKKKGANGDMARIVEQFFNEKLVTGFENWASVGSMQWNRSASEG</sequence>
<comment type="similarity">
    <text evidence="1">Belongs to the UDP-glycosyltransferase family.</text>
</comment>
<proteinExistence type="inferred from homology"/>
<dbReference type="SUPFAM" id="SSF53756">
    <property type="entry name" value="UDP-Glycosyltransferase/glycogen phosphorylase"/>
    <property type="match status" value="1"/>
</dbReference>
<comment type="caution">
    <text evidence="2">The sequence shown here is derived from an EMBL/GenBank/DDBJ whole genome shotgun (WGS) entry which is preliminary data.</text>
</comment>
<dbReference type="EMBL" id="JACEIK010006590">
    <property type="protein sequence ID" value="MCE2055940.1"/>
    <property type="molecule type" value="Genomic_DNA"/>
</dbReference>
<protein>
    <submittedName>
        <fullName evidence="2">Uncharacterized protein</fullName>
    </submittedName>
</protein>
<evidence type="ECO:0000256" key="1">
    <source>
        <dbReference type="ARBA" id="ARBA00009995"/>
    </source>
</evidence>
<dbReference type="PANTHER" id="PTHR48047:SF219">
    <property type="entry name" value="SCOPOLETIN GLUCOSYLTRANSFERASE-LIKE"/>
    <property type="match status" value="1"/>
</dbReference>